<dbReference type="EMBL" id="UINC01057992">
    <property type="protein sequence ID" value="SVB79752.1"/>
    <property type="molecule type" value="Genomic_DNA"/>
</dbReference>
<evidence type="ECO:0000259" key="6">
    <source>
        <dbReference type="PROSITE" id="PS51332"/>
    </source>
</evidence>
<proteinExistence type="predicted"/>
<dbReference type="SUPFAM" id="SSF102114">
    <property type="entry name" value="Radical SAM enzymes"/>
    <property type="match status" value="1"/>
</dbReference>
<dbReference type="InterPro" id="IPR007197">
    <property type="entry name" value="rSAM"/>
</dbReference>
<gene>
    <name evidence="8" type="ORF">METZ01_LOCUS232606</name>
</gene>
<protein>
    <submittedName>
        <fullName evidence="8">Uncharacterized protein</fullName>
    </submittedName>
</protein>
<dbReference type="CDD" id="cd01335">
    <property type="entry name" value="Radical_SAM"/>
    <property type="match status" value="1"/>
</dbReference>
<evidence type="ECO:0000313" key="8">
    <source>
        <dbReference type="EMBL" id="SVB79752.1"/>
    </source>
</evidence>
<accession>A0A382GY16</accession>
<dbReference type="PANTHER" id="PTHR43409:SF16">
    <property type="entry name" value="SLR0320 PROTEIN"/>
    <property type="match status" value="1"/>
</dbReference>
<reference evidence="8" key="1">
    <citation type="submission" date="2018-05" db="EMBL/GenBank/DDBJ databases">
        <authorList>
            <person name="Lanie J.A."/>
            <person name="Ng W.-L."/>
            <person name="Kazmierczak K.M."/>
            <person name="Andrzejewski T.M."/>
            <person name="Davidsen T.M."/>
            <person name="Wayne K.J."/>
            <person name="Tettelin H."/>
            <person name="Glass J.I."/>
            <person name="Rusch D."/>
            <person name="Podicherti R."/>
            <person name="Tsui H.-C.T."/>
            <person name="Winkler M.E."/>
        </authorList>
    </citation>
    <scope>NUCLEOTIDE SEQUENCE</scope>
</reference>
<evidence type="ECO:0000256" key="2">
    <source>
        <dbReference type="ARBA" id="ARBA00022691"/>
    </source>
</evidence>
<organism evidence="8">
    <name type="scientific">marine metagenome</name>
    <dbReference type="NCBI Taxonomy" id="408172"/>
    <lineage>
        <taxon>unclassified sequences</taxon>
        <taxon>metagenomes</taxon>
        <taxon>ecological metagenomes</taxon>
    </lineage>
</organism>
<feature type="non-terminal residue" evidence="8">
    <location>
        <position position="421"/>
    </location>
</feature>
<dbReference type="SFLD" id="SFLDG01123">
    <property type="entry name" value="methyltransferase_(Class_B)"/>
    <property type="match status" value="1"/>
</dbReference>
<comment type="cofactor">
    <cofactor evidence="1">
        <name>[4Fe-4S] cluster</name>
        <dbReference type="ChEBI" id="CHEBI:49883"/>
    </cofactor>
</comment>
<feature type="domain" description="B12-binding" evidence="6">
    <location>
        <begin position="13"/>
        <end position="157"/>
    </location>
</feature>
<dbReference type="InterPro" id="IPR006158">
    <property type="entry name" value="Cobalamin-bd"/>
</dbReference>
<dbReference type="Gene3D" id="3.40.50.280">
    <property type="entry name" value="Cobalamin-binding domain"/>
    <property type="match status" value="1"/>
</dbReference>
<dbReference type="GO" id="GO:0005829">
    <property type="term" value="C:cytosol"/>
    <property type="evidence" value="ECO:0007669"/>
    <property type="project" value="TreeGrafter"/>
</dbReference>
<dbReference type="PROSITE" id="PS51918">
    <property type="entry name" value="RADICAL_SAM"/>
    <property type="match status" value="1"/>
</dbReference>
<dbReference type="Pfam" id="PF02310">
    <property type="entry name" value="B12-binding"/>
    <property type="match status" value="1"/>
</dbReference>
<keyword evidence="2" id="KW-0949">S-adenosyl-L-methionine</keyword>
<dbReference type="GO" id="GO:0003824">
    <property type="term" value="F:catalytic activity"/>
    <property type="evidence" value="ECO:0007669"/>
    <property type="project" value="InterPro"/>
</dbReference>
<dbReference type="PROSITE" id="PS51332">
    <property type="entry name" value="B12_BINDING"/>
    <property type="match status" value="1"/>
</dbReference>
<dbReference type="InterPro" id="IPR013785">
    <property type="entry name" value="Aldolase_TIM"/>
</dbReference>
<dbReference type="GO" id="GO:0031419">
    <property type="term" value="F:cobalamin binding"/>
    <property type="evidence" value="ECO:0007669"/>
    <property type="project" value="InterPro"/>
</dbReference>
<evidence type="ECO:0000256" key="5">
    <source>
        <dbReference type="ARBA" id="ARBA00023014"/>
    </source>
</evidence>
<dbReference type="InterPro" id="IPR058240">
    <property type="entry name" value="rSAM_sf"/>
</dbReference>
<name>A0A382GY16_9ZZZZ</name>
<dbReference type="Pfam" id="PF04055">
    <property type="entry name" value="Radical_SAM"/>
    <property type="match status" value="1"/>
</dbReference>
<dbReference type="InterPro" id="IPR034466">
    <property type="entry name" value="Methyltransferase_Class_B"/>
</dbReference>
<dbReference type="GO" id="GO:0046872">
    <property type="term" value="F:metal ion binding"/>
    <property type="evidence" value="ECO:0007669"/>
    <property type="project" value="UniProtKB-KW"/>
</dbReference>
<dbReference type="Gene3D" id="3.20.20.70">
    <property type="entry name" value="Aldolase class I"/>
    <property type="match status" value="1"/>
</dbReference>
<evidence type="ECO:0000259" key="7">
    <source>
        <dbReference type="PROSITE" id="PS51918"/>
    </source>
</evidence>
<evidence type="ECO:0000256" key="1">
    <source>
        <dbReference type="ARBA" id="ARBA00001966"/>
    </source>
</evidence>
<dbReference type="AlphaFoldDB" id="A0A382GY16"/>
<sequence>MSRKLDLIIIAPSARKLYQKLADEFSAKEPNIWAGLLANAVRGAGYGVLIYDMEIERPSEDEFAELIIEFDPRLILFVVTGQNPNASTAAMSGAVESAKWIKDRNPQYPLAFVGPHVNALPKDTLSNHPFIDIGFTNEGVYSLLDILKTNLSQEYIKKVNGICYRDEEGNIHITNPSKIVPQERLEIDLPGVGYDLMPSLGEYRTSSWHSNYHDSKKSPFASIYTSLGCIYQCEFCMINIINRTDNDPNMASSNFNKFRFWDPEFTIKQLDYLADQGVKQLKIADEMWVLNPKHFLTLCDLIIERQYNFNIWAYTRIDTIKPKYLEKLKAAGVNWLAPGIEAGNQEIRSEITKGKFKDVNIREVVMMIKNAGINVGANYIFGLGHDTWDSMQETLNLALDLNTENANMYCATALPGSPLYL</sequence>
<dbReference type="InterPro" id="IPR051198">
    <property type="entry name" value="BchE-like"/>
</dbReference>
<keyword evidence="3" id="KW-0479">Metal-binding</keyword>
<keyword evidence="5" id="KW-0411">Iron-sulfur</keyword>
<dbReference type="InterPro" id="IPR006638">
    <property type="entry name" value="Elp3/MiaA/NifB-like_rSAM"/>
</dbReference>
<dbReference type="GO" id="GO:0051539">
    <property type="term" value="F:4 iron, 4 sulfur cluster binding"/>
    <property type="evidence" value="ECO:0007669"/>
    <property type="project" value="UniProtKB-KW"/>
</dbReference>
<keyword evidence="4" id="KW-0408">Iron</keyword>
<evidence type="ECO:0000256" key="4">
    <source>
        <dbReference type="ARBA" id="ARBA00023004"/>
    </source>
</evidence>
<dbReference type="SFLD" id="SFLDG01082">
    <property type="entry name" value="B12-binding_domain_containing"/>
    <property type="match status" value="1"/>
</dbReference>
<dbReference type="SMART" id="SM00729">
    <property type="entry name" value="Elp3"/>
    <property type="match status" value="1"/>
</dbReference>
<dbReference type="SFLD" id="SFLDS00029">
    <property type="entry name" value="Radical_SAM"/>
    <property type="match status" value="1"/>
</dbReference>
<evidence type="ECO:0000256" key="3">
    <source>
        <dbReference type="ARBA" id="ARBA00022723"/>
    </source>
</evidence>
<feature type="domain" description="Radical SAM core" evidence="7">
    <location>
        <begin position="215"/>
        <end position="421"/>
    </location>
</feature>
<dbReference type="PANTHER" id="PTHR43409">
    <property type="entry name" value="ANAEROBIC MAGNESIUM-PROTOPORPHYRIN IX MONOMETHYL ESTER CYCLASE-RELATED"/>
    <property type="match status" value="1"/>
</dbReference>